<feature type="non-terminal residue" evidence="2">
    <location>
        <position position="1"/>
    </location>
</feature>
<reference evidence="2" key="1">
    <citation type="journal article" date="2020" name="Fungal Divers.">
        <title>Resolving the Mortierellaceae phylogeny through synthesis of multi-gene phylogenetics and phylogenomics.</title>
        <authorList>
            <person name="Vandepol N."/>
            <person name="Liber J."/>
            <person name="Desiro A."/>
            <person name="Na H."/>
            <person name="Kennedy M."/>
            <person name="Barry K."/>
            <person name="Grigoriev I.V."/>
            <person name="Miller A.N."/>
            <person name="O'Donnell K."/>
            <person name="Stajich J.E."/>
            <person name="Bonito G."/>
        </authorList>
    </citation>
    <scope>NUCLEOTIDE SEQUENCE</scope>
    <source>
        <strain evidence="2">KOD1015</strain>
    </source>
</reference>
<protein>
    <submittedName>
        <fullName evidence="2">Uncharacterized protein</fullName>
    </submittedName>
</protein>
<organism evidence="2 3">
    <name type="scientific">Lunasporangiospora selenospora</name>
    <dbReference type="NCBI Taxonomy" id="979761"/>
    <lineage>
        <taxon>Eukaryota</taxon>
        <taxon>Fungi</taxon>
        <taxon>Fungi incertae sedis</taxon>
        <taxon>Mucoromycota</taxon>
        <taxon>Mortierellomycotina</taxon>
        <taxon>Mortierellomycetes</taxon>
        <taxon>Mortierellales</taxon>
        <taxon>Mortierellaceae</taxon>
        <taxon>Lunasporangiospora</taxon>
    </lineage>
</organism>
<gene>
    <name evidence="2" type="ORF">BGW38_000742</name>
</gene>
<feature type="compositionally biased region" description="Low complexity" evidence="1">
    <location>
        <begin position="25"/>
        <end position="44"/>
    </location>
</feature>
<feature type="compositionally biased region" description="Polar residues" evidence="1">
    <location>
        <begin position="51"/>
        <end position="64"/>
    </location>
</feature>
<sequence>QQQQQQPQQTSPLVPLANASLSLGSATPPMALSPTTSTTSSIIAHGRAGSDTKSPPNRNISPNLHSLMLSDDTFADMQSTPVSLIRTLQQRQEIQQQQQNLQPLLNPQNSLIFDDYFQWGQFLPQNPLVSPTSAGGSISLSQHPQQPLQQPSASSGLVLGMEGTLPGQVHSRSSAPSFS</sequence>
<dbReference type="Proteomes" id="UP000780801">
    <property type="component" value="Unassembled WGS sequence"/>
</dbReference>
<proteinExistence type="predicted"/>
<evidence type="ECO:0000256" key="1">
    <source>
        <dbReference type="SAM" id="MobiDB-lite"/>
    </source>
</evidence>
<feature type="compositionally biased region" description="Low complexity" evidence="1">
    <location>
        <begin position="139"/>
        <end position="157"/>
    </location>
</feature>
<name>A0A9P6FWK7_9FUNG</name>
<feature type="region of interest" description="Disordered" evidence="1">
    <location>
        <begin position="1"/>
        <end position="65"/>
    </location>
</feature>
<feature type="region of interest" description="Disordered" evidence="1">
    <location>
        <begin position="130"/>
        <end position="179"/>
    </location>
</feature>
<dbReference type="AlphaFoldDB" id="A0A9P6FWK7"/>
<comment type="caution">
    <text evidence="2">The sequence shown here is derived from an EMBL/GenBank/DDBJ whole genome shotgun (WGS) entry which is preliminary data.</text>
</comment>
<accession>A0A9P6FWK7</accession>
<keyword evidence="3" id="KW-1185">Reference proteome</keyword>
<evidence type="ECO:0000313" key="3">
    <source>
        <dbReference type="Proteomes" id="UP000780801"/>
    </source>
</evidence>
<dbReference type="OrthoDB" id="10686413at2759"/>
<evidence type="ECO:0000313" key="2">
    <source>
        <dbReference type="EMBL" id="KAF9582036.1"/>
    </source>
</evidence>
<dbReference type="EMBL" id="JAABOA010001214">
    <property type="protein sequence ID" value="KAF9582036.1"/>
    <property type="molecule type" value="Genomic_DNA"/>
</dbReference>
<feature type="compositionally biased region" description="Polar residues" evidence="1">
    <location>
        <begin position="170"/>
        <end position="179"/>
    </location>
</feature>